<accession>A0A0X8X1I8</accession>
<dbReference type="KEGG" id="mgot:MgSA37_02252"/>
<name>A0A0X8X1I8_9SPHI</name>
<organism evidence="1 2">
    <name type="scientific">Mucilaginibacter gotjawali</name>
    <dbReference type="NCBI Taxonomy" id="1550579"/>
    <lineage>
        <taxon>Bacteria</taxon>
        <taxon>Pseudomonadati</taxon>
        <taxon>Bacteroidota</taxon>
        <taxon>Sphingobacteriia</taxon>
        <taxon>Sphingobacteriales</taxon>
        <taxon>Sphingobacteriaceae</taxon>
        <taxon>Mucilaginibacter</taxon>
    </lineage>
</organism>
<reference evidence="1 2" key="1">
    <citation type="submission" date="2015-12" db="EMBL/GenBank/DDBJ databases">
        <title>Genome sequence of Mucilaginibacter gotjawali.</title>
        <authorList>
            <person name="Lee J.S."/>
            <person name="Lee K.C."/>
            <person name="Kim K.K."/>
            <person name="Lee B.W."/>
        </authorList>
    </citation>
    <scope>NUCLEOTIDE SEQUENCE [LARGE SCALE GENOMIC DNA]</scope>
    <source>
        <strain evidence="1 2">SA3-7</strain>
    </source>
</reference>
<proteinExistence type="predicted"/>
<dbReference type="EMBL" id="AP017313">
    <property type="protein sequence ID" value="BAU54081.1"/>
    <property type="molecule type" value="Genomic_DNA"/>
</dbReference>
<sequence length="34" mass="4013">MKEEKDFAEKNNTKTDLDSVSKLVIYLRLPCNIR</sequence>
<dbReference type="Proteomes" id="UP000218263">
    <property type="component" value="Chromosome"/>
</dbReference>
<protein>
    <submittedName>
        <fullName evidence="1">Uncharacterized protein</fullName>
    </submittedName>
</protein>
<evidence type="ECO:0000313" key="2">
    <source>
        <dbReference type="Proteomes" id="UP000218263"/>
    </source>
</evidence>
<evidence type="ECO:0000313" key="1">
    <source>
        <dbReference type="EMBL" id="BAU54081.1"/>
    </source>
</evidence>
<dbReference type="AlphaFoldDB" id="A0A0X8X1I8"/>
<gene>
    <name evidence="1" type="ORF">MgSA37_02252</name>
</gene>
<keyword evidence="2" id="KW-1185">Reference proteome</keyword>